<comment type="caution">
    <text evidence="2">The sequence shown here is derived from an EMBL/GenBank/DDBJ whole genome shotgun (WGS) entry which is preliminary data.</text>
</comment>
<dbReference type="PANTHER" id="PTHR43459">
    <property type="entry name" value="ENOYL-COA HYDRATASE"/>
    <property type="match status" value="1"/>
</dbReference>
<evidence type="ECO:0000313" key="2">
    <source>
        <dbReference type="EMBL" id="MBE9372891.1"/>
    </source>
</evidence>
<evidence type="ECO:0000256" key="1">
    <source>
        <dbReference type="ARBA" id="ARBA00005254"/>
    </source>
</evidence>
<dbReference type="PANTHER" id="PTHR43459:SF1">
    <property type="entry name" value="EG:BACN32G11.4 PROTEIN"/>
    <property type="match status" value="1"/>
</dbReference>
<dbReference type="InterPro" id="IPR001753">
    <property type="entry name" value="Enoyl-CoA_hydra/iso"/>
</dbReference>
<dbReference type="Gene3D" id="1.10.12.10">
    <property type="entry name" value="Lyase 2-enoyl-coa Hydratase, Chain A, domain 2"/>
    <property type="match status" value="1"/>
</dbReference>
<dbReference type="SUPFAM" id="SSF52096">
    <property type="entry name" value="ClpP/crotonase"/>
    <property type="match status" value="1"/>
</dbReference>
<keyword evidence="3" id="KW-1185">Reference proteome</keyword>
<gene>
    <name evidence="2" type="ORF">IQ251_00365</name>
</gene>
<proteinExistence type="inferred from homology"/>
<dbReference type="InterPro" id="IPR014748">
    <property type="entry name" value="Enoyl-CoA_hydra_C"/>
</dbReference>
<dbReference type="Pfam" id="PF00378">
    <property type="entry name" value="ECH_1"/>
    <property type="match status" value="1"/>
</dbReference>
<reference evidence="2" key="1">
    <citation type="submission" date="2020-10" db="EMBL/GenBank/DDBJ databases">
        <title>Diversity and distribution of actinomycetes associated with coral in the coast of Hainan.</title>
        <authorList>
            <person name="Li F."/>
        </authorList>
    </citation>
    <scope>NUCLEOTIDE SEQUENCE</scope>
    <source>
        <strain evidence="2">HNM0983</strain>
    </source>
</reference>
<dbReference type="AlphaFoldDB" id="A0A929FVW6"/>
<comment type="similarity">
    <text evidence="1">Belongs to the enoyl-CoA hydratase/isomerase family.</text>
</comment>
<dbReference type="EMBL" id="JADEYC010000001">
    <property type="protein sequence ID" value="MBE9372891.1"/>
    <property type="molecule type" value="Genomic_DNA"/>
</dbReference>
<dbReference type="InterPro" id="IPR029045">
    <property type="entry name" value="ClpP/crotonase-like_dom_sf"/>
</dbReference>
<organism evidence="2 3">
    <name type="scientific">Saccharopolyspora montiporae</name>
    <dbReference type="NCBI Taxonomy" id="2781240"/>
    <lineage>
        <taxon>Bacteria</taxon>
        <taxon>Bacillati</taxon>
        <taxon>Actinomycetota</taxon>
        <taxon>Actinomycetes</taxon>
        <taxon>Pseudonocardiales</taxon>
        <taxon>Pseudonocardiaceae</taxon>
        <taxon>Saccharopolyspora</taxon>
    </lineage>
</organism>
<dbReference type="GO" id="GO:0003824">
    <property type="term" value="F:catalytic activity"/>
    <property type="evidence" value="ECO:0007669"/>
    <property type="project" value="UniProtKB-ARBA"/>
</dbReference>
<dbReference type="Gene3D" id="3.90.226.10">
    <property type="entry name" value="2-enoyl-CoA Hydratase, Chain A, domain 1"/>
    <property type="match status" value="1"/>
</dbReference>
<accession>A0A929FVW6</accession>
<name>A0A929FVW6_9PSEU</name>
<protein>
    <submittedName>
        <fullName evidence="2">Enoyl-CoA hydratase/isomerase family protein</fullName>
    </submittedName>
</protein>
<dbReference type="CDD" id="cd06558">
    <property type="entry name" value="crotonase-like"/>
    <property type="match status" value="1"/>
</dbReference>
<evidence type="ECO:0000313" key="3">
    <source>
        <dbReference type="Proteomes" id="UP000598360"/>
    </source>
</evidence>
<sequence>MMLVDRKLRDGVLYVTLNRPEALNALSPELREDLRVALLDAHQDDDVRCLVLSGAGGNFSAGGDVTRMGQNTPAKSAARLGLGRELVELLRNIRVPTLAAARGHAVGAGFGLAMGTDVIVAESGARFQCGFIKRGLAPDSAVSYLLAQQLGVRRALYYTMTGEVIDAATAVDLGIAATQFSSEEFDDRTHEVARRLAEGPTAALFATRKAVHAAADSTFAQTWDFEAFAAAVTSSTHDHKNAVAAFKSKTPARFQGE</sequence>
<dbReference type="Proteomes" id="UP000598360">
    <property type="component" value="Unassembled WGS sequence"/>
</dbReference>